<keyword evidence="6" id="KW-0255">Endonuclease</keyword>
<keyword evidence="8" id="KW-0695">RNA-directed DNA polymerase</keyword>
<comment type="caution">
    <text evidence="10">The sequence shown here is derived from an EMBL/GenBank/DDBJ whole genome shotgun (WGS) entry which is preliminary data.</text>
</comment>
<gene>
    <name evidence="10" type="primary">Ervk25</name>
    <name evidence="10" type="ORF">INDMAC_R15173</name>
</gene>
<keyword evidence="5" id="KW-0540">Nuclease</keyword>
<dbReference type="Gene3D" id="3.30.70.270">
    <property type="match status" value="1"/>
</dbReference>
<dbReference type="EC" id="3.1.26.4" evidence="2"/>
<organism evidence="10 11">
    <name type="scientific">Indicator maculatus</name>
    <name type="common">spotted honeyguide</name>
    <dbReference type="NCBI Taxonomy" id="545262"/>
    <lineage>
        <taxon>Eukaryota</taxon>
        <taxon>Metazoa</taxon>
        <taxon>Chordata</taxon>
        <taxon>Craniata</taxon>
        <taxon>Vertebrata</taxon>
        <taxon>Euteleostomi</taxon>
        <taxon>Archelosauria</taxon>
        <taxon>Archosauria</taxon>
        <taxon>Dinosauria</taxon>
        <taxon>Saurischia</taxon>
        <taxon>Theropoda</taxon>
        <taxon>Coelurosauria</taxon>
        <taxon>Aves</taxon>
        <taxon>Neognathae</taxon>
        <taxon>Neoaves</taxon>
        <taxon>Telluraves</taxon>
        <taxon>Coraciimorphae</taxon>
        <taxon>Piciformes</taxon>
        <taxon>Indicatoridae</taxon>
        <taxon>Indicator</taxon>
    </lineage>
</organism>
<dbReference type="OrthoDB" id="6773263at2759"/>
<dbReference type="GO" id="GO:0003964">
    <property type="term" value="F:RNA-directed DNA polymerase activity"/>
    <property type="evidence" value="ECO:0007669"/>
    <property type="project" value="UniProtKB-KW"/>
</dbReference>
<evidence type="ECO:0000313" key="11">
    <source>
        <dbReference type="Proteomes" id="UP000557230"/>
    </source>
</evidence>
<feature type="domain" description="Reverse transcriptase" evidence="9">
    <location>
        <begin position="1"/>
        <end position="58"/>
    </location>
</feature>
<feature type="non-terminal residue" evidence="10">
    <location>
        <position position="82"/>
    </location>
</feature>
<dbReference type="EMBL" id="VXBD01017189">
    <property type="protein sequence ID" value="NXN20267.1"/>
    <property type="molecule type" value="Genomic_DNA"/>
</dbReference>
<accession>A0A7L1H264</accession>
<dbReference type="PANTHER" id="PTHR41694:SF3">
    <property type="entry name" value="RNA-DIRECTED DNA POLYMERASE-RELATED"/>
    <property type="match status" value="1"/>
</dbReference>
<dbReference type="PROSITE" id="PS50878">
    <property type="entry name" value="RT_POL"/>
    <property type="match status" value="1"/>
</dbReference>
<evidence type="ECO:0000256" key="5">
    <source>
        <dbReference type="ARBA" id="ARBA00022722"/>
    </source>
</evidence>
<dbReference type="InterPro" id="IPR000477">
    <property type="entry name" value="RT_dom"/>
</dbReference>
<dbReference type="GO" id="GO:0035613">
    <property type="term" value="F:RNA stem-loop binding"/>
    <property type="evidence" value="ECO:0007669"/>
    <property type="project" value="TreeGrafter"/>
</dbReference>
<dbReference type="InterPro" id="IPR043502">
    <property type="entry name" value="DNA/RNA_pol_sf"/>
</dbReference>
<dbReference type="SUPFAM" id="SSF56672">
    <property type="entry name" value="DNA/RNA polymerases"/>
    <property type="match status" value="1"/>
</dbReference>
<dbReference type="Proteomes" id="UP000557230">
    <property type="component" value="Unassembled WGS sequence"/>
</dbReference>
<evidence type="ECO:0000256" key="2">
    <source>
        <dbReference type="ARBA" id="ARBA00012180"/>
    </source>
</evidence>
<keyword evidence="7" id="KW-0378">Hydrolase</keyword>
<evidence type="ECO:0000256" key="8">
    <source>
        <dbReference type="ARBA" id="ARBA00022918"/>
    </source>
</evidence>
<keyword evidence="3" id="KW-0808">Transferase</keyword>
<dbReference type="GO" id="GO:0004523">
    <property type="term" value="F:RNA-DNA hybrid ribonuclease activity"/>
    <property type="evidence" value="ECO:0007669"/>
    <property type="project" value="UniProtKB-EC"/>
</dbReference>
<evidence type="ECO:0000256" key="7">
    <source>
        <dbReference type="ARBA" id="ARBA00022801"/>
    </source>
</evidence>
<name>A0A7L1H264_9PICI</name>
<dbReference type="PANTHER" id="PTHR41694">
    <property type="entry name" value="ENDOGENOUS RETROVIRUS GROUP K MEMBER POL PROTEIN"/>
    <property type="match status" value="1"/>
</dbReference>
<dbReference type="AlphaFoldDB" id="A0A7L1H264"/>
<evidence type="ECO:0000259" key="9">
    <source>
        <dbReference type="PROSITE" id="PS50878"/>
    </source>
</evidence>
<protein>
    <recommendedName>
        <fullName evidence="2">ribonuclease H</fullName>
        <ecNumber evidence="2">3.1.26.4</ecNumber>
    </recommendedName>
</protein>
<sequence length="82" mass="9222">PEAIIVHYMDDILICAATRSYLSAPLKKTVSTIEKAGFVIAQDKIQMSALWTYLGYLITGRTVTPQIFSINEQPQALEHIQR</sequence>
<dbReference type="InterPro" id="IPR043128">
    <property type="entry name" value="Rev_trsase/Diguanyl_cyclase"/>
</dbReference>
<keyword evidence="4" id="KW-0548">Nucleotidyltransferase</keyword>
<evidence type="ECO:0000256" key="6">
    <source>
        <dbReference type="ARBA" id="ARBA00022759"/>
    </source>
</evidence>
<keyword evidence="11" id="KW-1185">Reference proteome</keyword>
<evidence type="ECO:0000256" key="1">
    <source>
        <dbReference type="ARBA" id="ARBA00010879"/>
    </source>
</evidence>
<evidence type="ECO:0000256" key="4">
    <source>
        <dbReference type="ARBA" id="ARBA00022695"/>
    </source>
</evidence>
<comment type="similarity">
    <text evidence="1">Belongs to the beta type-B retroviral polymerase family. HERV class-II K(HML-2) pol subfamily.</text>
</comment>
<reference evidence="10 11" key="1">
    <citation type="submission" date="2019-09" db="EMBL/GenBank/DDBJ databases">
        <title>Bird 10,000 Genomes (B10K) Project - Family phase.</title>
        <authorList>
            <person name="Zhang G."/>
        </authorList>
    </citation>
    <scope>NUCLEOTIDE SEQUENCE [LARGE SCALE GENOMIC DNA]</scope>
    <source>
        <strain evidence="10">B10K-DU-001-78</strain>
        <tissue evidence="10">Muscle</tissue>
    </source>
</reference>
<feature type="non-terminal residue" evidence="10">
    <location>
        <position position="1"/>
    </location>
</feature>
<dbReference type="Pfam" id="PF00078">
    <property type="entry name" value="RVT_1"/>
    <property type="match status" value="1"/>
</dbReference>
<evidence type="ECO:0000313" key="10">
    <source>
        <dbReference type="EMBL" id="NXN20267.1"/>
    </source>
</evidence>
<evidence type="ECO:0000256" key="3">
    <source>
        <dbReference type="ARBA" id="ARBA00022679"/>
    </source>
</evidence>
<proteinExistence type="inferred from homology"/>